<evidence type="ECO:0000256" key="7">
    <source>
        <dbReference type="ARBA" id="ARBA00022679"/>
    </source>
</evidence>
<dbReference type="PANTHER" id="PTHR32282">
    <property type="entry name" value="BINDING PROTEIN TRANSPEPTIDASE, PUTATIVE-RELATED"/>
    <property type="match status" value="1"/>
</dbReference>
<dbReference type="RefSeq" id="WP_305893103.1">
    <property type="nucleotide sequence ID" value="NZ_JAUZVZ010000007.1"/>
</dbReference>
<evidence type="ECO:0000256" key="4">
    <source>
        <dbReference type="ARBA" id="ARBA00022645"/>
    </source>
</evidence>
<organism evidence="15 16">
    <name type="scientific">Alkalimonas collagenimarina</name>
    <dbReference type="NCBI Taxonomy" id="400390"/>
    <lineage>
        <taxon>Bacteria</taxon>
        <taxon>Pseudomonadati</taxon>
        <taxon>Pseudomonadota</taxon>
        <taxon>Gammaproteobacteria</taxon>
        <taxon>Alkalimonas</taxon>
    </lineage>
</organism>
<evidence type="ECO:0000256" key="8">
    <source>
        <dbReference type="ARBA" id="ARBA00022801"/>
    </source>
</evidence>
<dbReference type="Pfam" id="PF00912">
    <property type="entry name" value="Transgly"/>
    <property type="match status" value="1"/>
</dbReference>
<accession>A0ABT9GXZ5</accession>
<dbReference type="SUPFAM" id="SSF53955">
    <property type="entry name" value="Lysozyme-like"/>
    <property type="match status" value="1"/>
</dbReference>
<dbReference type="InterPro" id="IPR012338">
    <property type="entry name" value="Beta-lactam/transpept-like"/>
</dbReference>
<keyword evidence="12" id="KW-0812">Transmembrane</keyword>
<dbReference type="InterPro" id="IPR050396">
    <property type="entry name" value="Glycosyltr_51/Transpeptidase"/>
</dbReference>
<keyword evidence="7" id="KW-0808">Transferase</keyword>
<evidence type="ECO:0000256" key="12">
    <source>
        <dbReference type="SAM" id="Phobius"/>
    </source>
</evidence>
<evidence type="ECO:0000313" key="15">
    <source>
        <dbReference type="EMBL" id="MDP4535838.1"/>
    </source>
</evidence>
<keyword evidence="5" id="KW-0645">Protease</keyword>
<evidence type="ECO:0000256" key="3">
    <source>
        <dbReference type="ARBA" id="ARBA00007739"/>
    </source>
</evidence>
<keyword evidence="12" id="KW-0472">Membrane</keyword>
<dbReference type="Proteomes" id="UP001231616">
    <property type="component" value="Unassembled WGS sequence"/>
</dbReference>
<dbReference type="InterPro" id="IPR023346">
    <property type="entry name" value="Lysozyme-like_dom_sf"/>
</dbReference>
<evidence type="ECO:0000256" key="1">
    <source>
        <dbReference type="ARBA" id="ARBA00004752"/>
    </source>
</evidence>
<comment type="pathway">
    <text evidence="1">Cell wall biogenesis; peptidoglycan biosynthesis.</text>
</comment>
<name>A0ABT9GXZ5_9GAMM</name>
<feature type="domain" description="Penicillin-binding protein transpeptidase" evidence="13">
    <location>
        <begin position="849"/>
        <end position="953"/>
    </location>
</feature>
<keyword evidence="4" id="KW-0121">Carboxypeptidase</keyword>
<dbReference type="Gene3D" id="3.40.710.10">
    <property type="entry name" value="DD-peptidase/beta-lactamase superfamily"/>
    <property type="match status" value="1"/>
</dbReference>
<evidence type="ECO:0000256" key="6">
    <source>
        <dbReference type="ARBA" id="ARBA00022676"/>
    </source>
</evidence>
<sequence>MSPRIEPKFGSAPLLKRKDFSGHADERSVTRAKPSRRWWPWLMMVALLLTGVLIWQEIKTSFYQATILHAYGQRLTYTLQSTPSDNVIYPRNGPYNLQRGYSKIGTWQPQLTEQGFVLARQTQFSDALQRFSALGFYPPYPEKQQTGLVLEDCRNEILFQFQYPQRHYQTIDDIAPLMQQLLAYIENKSLLDAQSPYHNPAIEWPRLGVALFNQLKQQVGGDSASGGGSTLATQLEKYRHSPAGRTNSLKDKFHQMVSASVRAYQQSPVTIKQRQQLLHHYINTVPLAAAPGFGEVHGMADGLWAWFGADYQHVSQLLMQSPDHINEETGLALRQVLALIIAQRRPSYYLLQGRESLEQFIDAYLQLLASDGVINASLYNAATNTSLQFITPGWQGTPFNQDQKATTLVRQQLTPLLGLAPYELERLDLTAQSTLDIRLQRQVSQFLQTLRQPEHASTHHLVGHRLLSKSQAEQVHYSLVLYQRTEQGPQLRVQTDTSERAFDLNDQSKLELGSTAKLRVLATYLEIIAELYQRYGDEPTEQLQLLDIAAQDKLSRWLIDQLLVQPGVDLDTLLDQALQRRYSANPSESFFTGGGLHSFSNFMAADNQREPTILEATQESINLPFVRLLADIINYSIYHKDTQGHHLMENDDDNRRALYLANFADREGADYLQQFWRKHRSLQPEQRLQLLLQSQHQRPARVAAVYLWMEPNATEQQLYRFIEQYTSTAVSDAELRRLHQNLSGRQLSLPDQAYAARVHPLELWLVGYLNKHPNSSWVDILTHSKQQRQDVYQWLFRTRHRSARDNRIGIMLEIEAFWDLHYRWQQLGYPFDYLVPSLATALGSSGDRPAALTDLMSVIINDGVRFPPQRLEQLRFAEQTPYETHWHYAAPQGVRVMEPEVARKLQWVLSEVVRDGTARRLQGAYQQLGITGGKTGTGDNRITTVDQRGQRVNHQAINRTATFVFFLGENYYGTITAYVAGADSEQFSFTSALPVQVMKSMEPLLQPHLLQQECPTLPP</sequence>
<comment type="similarity">
    <text evidence="3">In the N-terminal section; belongs to the glycosyltransferase 51 family.</text>
</comment>
<dbReference type="InterPro" id="IPR001460">
    <property type="entry name" value="PCN-bd_Tpept"/>
</dbReference>
<keyword evidence="6" id="KW-0328">Glycosyltransferase</keyword>
<dbReference type="SUPFAM" id="SSF56601">
    <property type="entry name" value="beta-lactamase/transpeptidase-like"/>
    <property type="match status" value="1"/>
</dbReference>
<protein>
    <recommendedName>
        <fullName evidence="10">peptidoglycan glycosyltransferase</fullName>
        <ecNumber evidence="10">2.4.99.28</ecNumber>
    </recommendedName>
</protein>
<evidence type="ECO:0000259" key="14">
    <source>
        <dbReference type="Pfam" id="PF00912"/>
    </source>
</evidence>
<evidence type="ECO:0000256" key="5">
    <source>
        <dbReference type="ARBA" id="ARBA00022670"/>
    </source>
</evidence>
<evidence type="ECO:0000256" key="9">
    <source>
        <dbReference type="ARBA" id="ARBA00023268"/>
    </source>
</evidence>
<comment type="similarity">
    <text evidence="2">In the C-terminal section; belongs to the transpeptidase family.</text>
</comment>
<dbReference type="Pfam" id="PF00905">
    <property type="entry name" value="Transpeptidase"/>
    <property type="match status" value="1"/>
</dbReference>
<evidence type="ECO:0000256" key="2">
    <source>
        <dbReference type="ARBA" id="ARBA00007090"/>
    </source>
</evidence>
<keyword evidence="12" id="KW-1133">Transmembrane helix</keyword>
<comment type="catalytic activity">
    <reaction evidence="11">
        <text>[GlcNAc-(1-&gt;4)-Mur2Ac(oyl-L-Ala-gamma-D-Glu-L-Lys-D-Ala-D-Ala)](n)-di-trans,octa-cis-undecaprenyl diphosphate + beta-D-GlcNAc-(1-&gt;4)-Mur2Ac(oyl-L-Ala-gamma-D-Glu-L-Lys-D-Ala-D-Ala)-di-trans,octa-cis-undecaprenyl diphosphate = [GlcNAc-(1-&gt;4)-Mur2Ac(oyl-L-Ala-gamma-D-Glu-L-Lys-D-Ala-D-Ala)](n+1)-di-trans,octa-cis-undecaprenyl diphosphate + di-trans,octa-cis-undecaprenyl diphosphate + H(+)</text>
        <dbReference type="Rhea" id="RHEA:23708"/>
        <dbReference type="Rhea" id="RHEA-COMP:9602"/>
        <dbReference type="Rhea" id="RHEA-COMP:9603"/>
        <dbReference type="ChEBI" id="CHEBI:15378"/>
        <dbReference type="ChEBI" id="CHEBI:58405"/>
        <dbReference type="ChEBI" id="CHEBI:60033"/>
        <dbReference type="ChEBI" id="CHEBI:78435"/>
        <dbReference type="EC" id="2.4.99.28"/>
    </reaction>
</comment>
<evidence type="ECO:0000313" key="16">
    <source>
        <dbReference type="Proteomes" id="UP001231616"/>
    </source>
</evidence>
<feature type="domain" description="Glycosyl transferase family 51" evidence="14">
    <location>
        <begin position="157"/>
        <end position="352"/>
    </location>
</feature>
<gene>
    <name evidence="15" type="ORF">Q3O60_06540</name>
</gene>
<dbReference type="InterPro" id="IPR001264">
    <property type="entry name" value="Glyco_trans_51"/>
</dbReference>
<keyword evidence="16" id="KW-1185">Reference proteome</keyword>
<dbReference type="Gene3D" id="1.10.3810.10">
    <property type="entry name" value="Biosynthetic peptidoglycan transglycosylase-like"/>
    <property type="match status" value="1"/>
</dbReference>
<reference evidence="15 16" key="1">
    <citation type="submission" date="2023-08" db="EMBL/GenBank/DDBJ databases">
        <authorList>
            <person name="Joshi A."/>
            <person name="Thite S."/>
        </authorList>
    </citation>
    <scope>NUCLEOTIDE SEQUENCE [LARGE SCALE GENOMIC DNA]</scope>
    <source>
        <strain evidence="15 16">AC40</strain>
    </source>
</reference>
<evidence type="ECO:0000259" key="13">
    <source>
        <dbReference type="Pfam" id="PF00905"/>
    </source>
</evidence>
<proteinExistence type="inferred from homology"/>
<feature type="transmembrane region" description="Helical" evidence="12">
    <location>
        <begin position="38"/>
        <end position="55"/>
    </location>
</feature>
<dbReference type="EC" id="2.4.99.28" evidence="10"/>
<dbReference type="InterPro" id="IPR036950">
    <property type="entry name" value="PBP_transglycosylase"/>
</dbReference>
<dbReference type="EMBL" id="JAUZVZ010000007">
    <property type="protein sequence ID" value="MDP4535838.1"/>
    <property type="molecule type" value="Genomic_DNA"/>
</dbReference>
<dbReference type="PANTHER" id="PTHR32282:SF24">
    <property type="entry name" value="GLYCOSYL TRANSFERASE FAMILY 51 DOMAIN-CONTAINING PROTEIN"/>
    <property type="match status" value="1"/>
</dbReference>
<comment type="caution">
    <text evidence="15">The sequence shown here is derived from an EMBL/GenBank/DDBJ whole genome shotgun (WGS) entry which is preliminary data.</text>
</comment>
<evidence type="ECO:0000256" key="10">
    <source>
        <dbReference type="ARBA" id="ARBA00044770"/>
    </source>
</evidence>
<evidence type="ECO:0000256" key="11">
    <source>
        <dbReference type="ARBA" id="ARBA00049902"/>
    </source>
</evidence>
<keyword evidence="9" id="KW-0511">Multifunctional enzyme</keyword>
<keyword evidence="8" id="KW-0378">Hydrolase</keyword>